<gene>
    <name evidence="2" type="ORF">ANE_LOCUS3526</name>
</gene>
<comment type="caution">
    <text evidence="2">The sequence shown here is derived from an EMBL/GenBank/DDBJ whole genome shotgun (WGS) entry which is preliminary data.</text>
</comment>
<evidence type="ECO:0000313" key="2">
    <source>
        <dbReference type="EMBL" id="VVA93081.1"/>
    </source>
</evidence>
<organism evidence="2 3">
    <name type="scientific">Arabis nemorensis</name>
    <dbReference type="NCBI Taxonomy" id="586526"/>
    <lineage>
        <taxon>Eukaryota</taxon>
        <taxon>Viridiplantae</taxon>
        <taxon>Streptophyta</taxon>
        <taxon>Embryophyta</taxon>
        <taxon>Tracheophyta</taxon>
        <taxon>Spermatophyta</taxon>
        <taxon>Magnoliopsida</taxon>
        <taxon>eudicotyledons</taxon>
        <taxon>Gunneridae</taxon>
        <taxon>Pentapetalae</taxon>
        <taxon>rosids</taxon>
        <taxon>malvids</taxon>
        <taxon>Brassicales</taxon>
        <taxon>Brassicaceae</taxon>
        <taxon>Arabideae</taxon>
        <taxon>Arabis</taxon>
    </lineage>
</organism>
<accession>A0A565AUK4</accession>
<name>A0A565AUK4_9BRAS</name>
<dbReference type="Proteomes" id="UP000489600">
    <property type="component" value="Unassembled WGS sequence"/>
</dbReference>
<sequence>MSPMKAKLVSWISPPRKPPDRGSSSSLGADPALQELRPPPQPPESTFHNIPDYCGGTPMKLLMSVAR</sequence>
<evidence type="ECO:0000313" key="3">
    <source>
        <dbReference type="Proteomes" id="UP000489600"/>
    </source>
</evidence>
<dbReference type="AlphaFoldDB" id="A0A565AUK4"/>
<evidence type="ECO:0000256" key="1">
    <source>
        <dbReference type="SAM" id="MobiDB-lite"/>
    </source>
</evidence>
<dbReference type="EMBL" id="CABITT030000001">
    <property type="protein sequence ID" value="VVA93081.1"/>
    <property type="molecule type" value="Genomic_DNA"/>
</dbReference>
<protein>
    <submittedName>
        <fullName evidence="2">Uncharacterized protein</fullName>
    </submittedName>
</protein>
<proteinExistence type="predicted"/>
<keyword evidence="3" id="KW-1185">Reference proteome</keyword>
<reference evidence="2" key="1">
    <citation type="submission" date="2019-07" db="EMBL/GenBank/DDBJ databases">
        <authorList>
            <person name="Dittberner H."/>
        </authorList>
    </citation>
    <scope>NUCLEOTIDE SEQUENCE [LARGE SCALE GENOMIC DNA]</scope>
</reference>
<feature type="region of interest" description="Disordered" evidence="1">
    <location>
        <begin position="1"/>
        <end position="52"/>
    </location>
</feature>